<reference evidence="1 2" key="1">
    <citation type="journal article" date="2024" name="J Genomics">
        <title>Draft genome sequencing and assembly of Favolaschia claudopus CIRM-BRFM 2984 isolated from oak limbs.</title>
        <authorList>
            <person name="Navarro D."/>
            <person name="Drula E."/>
            <person name="Chaduli D."/>
            <person name="Cazenave R."/>
            <person name="Ahrendt S."/>
            <person name="Wang J."/>
            <person name="Lipzen A."/>
            <person name="Daum C."/>
            <person name="Barry K."/>
            <person name="Grigoriev I.V."/>
            <person name="Favel A."/>
            <person name="Rosso M.N."/>
            <person name="Martin F."/>
        </authorList>
    </citation>
    <scope>NUCLEOTIDE SEQUENCE [LARGE SCALE GENOMIC DNA]</scope>
    <source>
        <strain evidence="1 2">CIRM-BRFM 2984</strain>
    </source>
</reference>
<accession>A0AAV9ZF56</accession>
<evidence type="ECO:0000313" key="2">
    <source>
        <dbReference type="Proteomes" id="UP001362999"/>
    </source>
</evidence>
<organism evidence="1 2">
    <name type="scientific">Favolaschia claudopus</name>
    <dbReference type="NCBI Taxonomy" id="2862362"/>
    <lineage>
        <taxon>Eukaryota</taxon>
        <taxon>Fungi</taxon>
        <taxon>Dikarya</taxon>
        <taxon>Basidiomycota</taxon>
        <taxon>Agaricomycotina</taxon>
        <taxon>Agaricomycetes</taxon>
        <taxon>Agaricomycetidae</taxon>
        <taxon>Agaricales</taxon>
        <taxon>Marasmiineae</taxon>
        <taxon>Mycenaceae</taxon>
        <taxon>Favolaschia</taxon>
    </lineage>
</organism>
<dbReference type="EMBL" id="JAWWNJ010000155">
    <property type="protein sequence ID" value="KAK6980943.1"/>
    <property type="molecule type" value="Genomic_DNA"/>
</dbReference>
<keyword evidence="2" id="KW-1185">Reference proteome</keyword>
<sequence length="85" mass="9063">MTSAPKARADKEREAAAGRVGAKACVPAFVFINTPIFFFQVFPLTTLVISALTAPSSSPAYETKSARALHHLPSCTPHASQKYDA</sequence>
<proteinExistence type="predicted"/>
<gene>
    <name evidence="1" type="ORF">R3P38DRAFT_3294134</name>
</gene>
<comment type="caution">
    <text evidence="1">The sequence shown here is derived from an EMBL/GenBank/DDBJ whole genome shotgun (WGS) entry which is preliminary data.</text>
</comment>
<dbReference type="Proteomes" id="UP001362999">
    <property type="component" value="Unassembled WGS sequence"/>
</dbReference>
<protein>
    <submittedName>
        <fullName evidence="1">Uncharacterized protein</fullName>
    </submittedName>
</protein>
<name>A0AAV9ZF56_9AGAR</name>
<evidence type="ECO:0000313" key="1">
    <source>
        <dbReference type="EMBL" id="KAK6980943.1"/>
    </source>
</evidence>
<dbReference type="AlphaFoldDB" id="A0AAV9ZF56"/>